<organism evidence="1 2">
    <name type="scientific">Rhizopus stolonifer</name>
    <name type="common">Rhizopus nigricans</name>
    <dbReference type="NCBI Taxonomy" id="4846"/>
    <lineage>
        <taxon>Eukaryota</taxon>
        <taxon>Fungi</taxon>
        <taxon>Fungi incertae sedis</taxon>
        <taxon>Mucoromycota</taxon>
        <taxon>Mucoromycotina</taxon>
        <taxon>Mucoromycetes</taxon>
        <taxon>Mucorales</taxon>
        <taxon>Mucorineae</taxon>
        <taxon>Rhizopodaceae</taxon>
        <taxon>Rhizopus</taxon>
    </lineage>
</organism>
<evidence type="ECO:0000313" key="1">
    <source>
        <dbReference type="EMBL" id="RCH83127.1"/>
    </source>
</evidence>
<dbReference type="Pfam" id="PF20174">
    <property type="entry name" value="DUF6540"/>
    <property type="match status" value="1"/>
</dbReference>
<protein>
    <submittedName>
        <fullName evidence="1">Uncharacterized protein</fullName>
    </submittedName>
</protein>
<proteinExistence type="predicted"/>
<reference evidence="1 2" key="1">
    <citation type="journal article" date="2018" name="G3 (Bethesda)">
        <title>Phylogenetic and Phylogenomic Definition of Rhizopus Species.</title>
        <authorList>
            <person name="Gryganskyi A.P."/>
            <person name="Golan J."/>
            <person name="Dolatabadi S."/>
            <person name="Mondo S."/>
            <person name="Robb S."/>
            <person name="Idnurm A."/>
            <person name="Muszewska A."/>
            <person name="Steczkiewicz K."/>
            <person name="Masonjones S."/>
            <person name="Liao H.L."/>
            <person name="Gajdeczka M.T."/>
            <person name="Anike F."/>
            <person name="Vuek A."/>
            <person name="Anishchenko I.M."/>
            <person name="Voigt K."/>
            <person name="de Hoog G.S."/>
            <person name="Smith M.E."/>
            <person name="Heitman J."/>
            <person name="Vilgalys R."/>
            <person name="Stajich J.E."/>
        </authorList>
    </citation>
    <scope>NUCLEOTIDE SEQUENCE [LARGE SCALE GENOMIC DNA]</scope>
    <source>
        <strain evidence="1 2">LSU 92-RS-03</strain>
    </source>
</reference>
<name>A0A367IZL1_RHIST</name>
<comment type="caution">
    <text evidence="1">The sequence shown here is derived from an EMBL/GenBank/DDBJ whole genome shotgun (WGS) entry which is preliminary data.</text>
</comment>
<dbReference type="Proteomes" id="UP000253551">
    <property type="component" value="Unassembled WGS sequence"/>
</dbReference>
<evidence type="ECO:0000313" key="2">
    <source>
        <dbReference type="Proteomes" id="UP000253551"/>
    </source>
</evidence>
<keyword evidence="2" id="KW-1185">Reference proteome</keyword>
<accession>A0A367IZL1</accession>
<sequence length="101" mass="11262">EFHGQGRFDHMGIFVPNEGEGDVGTLYHVVGSAPLGFKKGVKKNYNLMESASYISNSKKFQFEIDESTLINAISMAPEYPPVTLKEAKSGNFKNCRTWVND</sequence>
<dbReference type="InterPro" id="IPR046670">
    <property type="entry name" value="DUF6540"/>
</dbReference>
<feature type="non-terminal residue" evidence="1">
    <location>
        <position position="101"/>
    </location>
</feature>
<dbReference type="AlphaFoldDB" id="A0A367IZL1"/>
<gene>
    <name evidence="1" type="ORF">CU098_006722</name>
</gene>
<dbReference type="EMBL" id="PJQM01004849">
    <property type="protein sequence ID" value="RCH83127.1"/>
    <property type="molecule type" value="Genomic_DNA"/>
</dbReference>
<feature type="non-terminal residue" evidence="1">
    <location>
        <position position="1"/>
    </location>
</feature>